<keyword evidence="8" id="KW-1185">Reference proteome</keyword>
<dbReference type="GO" id="GO:0016042">
    <property type="term" value="P:lipid catabolic process"/>
    <property type="evidence" value="ECO:0007669"/>
    <property type="project" value="UniProtKB-UniRule"/>
</dbReference>
<accession>A0A6D2KB22</accession>
<dbReference type="SUPFAM" id="SSF53474">
    <property type="entry name" value="alpha/beta-Hydrolases"/>
    <property type="match status" value="1"/>
</dbReference>
<dbReference type="Pfam" id="PF01764">
    <property type="entry name" value="Lipase_3"/>
    <property type="match status" value="1"/>
</dbReference>
<evidence type="ECO:0000256" key="3">
    <source>
        <dbReference type="ARBA" id="ARBA00022963"/>
    </source>
</evidence>
<evidence type="ECO:0000259" key="6">
    <source>
        <dbReference type="Pfam" id="PF01764"/>
    </source>
</evidence>
<comment type="caution">
    <text evidence="7">The sequence shown here is derived from an EMBL/GenBank/DDBJ whole genome shotgun (WGS) entry which is preliminary data.</text>
</comment>
<dbReference type="AlphaFoldDB" id="A0A6D2KB22"/>
<evidence type="ECO:0000256" key="1">
    <source>
        <dbReference type="ARBA" id="ARBA00010701"/>
    </source>
</evidence>
<evidence type="ECO:0000313" key="8">
    <source>
        <dbReference type="Proteomes" id="UP000467841"/>
    </source>
</evidence>
<comment type="similarity">
    <text evidence="1 5">Belongs to the AB hydrolase superfamily. Lipase family.</text>
</comment>
<keyword evidence="2 5" id="KW-0378">Hydrolase</keyword>
<dbReference type="OrthoDB" id="438440at2759"/>
<dbReference type="InterPro" id="IPR029058">
    <property type="entry name" value="AB_hydrolase_fold"/>
</dbReference>
<dbReference type="EMBL" id="CACVBM020001440">
    <property type="protein sequence ID" value="CAA7050233.1"/>
    <property type="molecule type" value="Genomic_DNA"/>
</dbReference>
<evidence type="ECO:0000256" key="2">
    <source>
        <dbReference type="ARBA" id="ARBA00022801"/>
    </source>
</evidence>
<dbReference type="Gene3D" id="3.40.50.1820">
    <property type="entry name" value="alpha/beta hydrolase"/>
    <property type="match status" value="1"/>
</dbReference>
<proteinExistence type="inferred from homology"/>
<organism evidence="7 8">
    <name type="scientific">Microthlaspi erraticum</name>
    <dbReference type="NCBI Taxonomy" id="1685480"/>
    <lineage>
        <taxon>Eukaryota</taxon>
        <taxon>Viridiplantae</taxon>
        <taxon>Streptophyta</taxon>
        <taxon>Embryophyta</taxon>
        <taxon>Tracheophyta</taxon>
        <taxon>Spermatophyta</taxon>
        <taxon>Magnoliopsida</taxon>
        <taxon>eudicotyledons</taxon>
        <taxon>Gunneridae</taxon>
        <taxon>Pentapetalae</taxon>
        <taxon>rosids</taxon>
        <taxon>malvids</taxon>
        <taxon>Brassicales</taxon>
        <taxon>Brassicaceae</taxon>
        <taxon>Coluteocarpeae</taxon>
        <taxon>Microthlaspi</taxon>
    </lineage>
</organism>
<protein>
    <recommendedName>
        <fullName evidence="5">Phospholipase A1</fullName>
        <ecNumber evidence="5">3.1.1.-</ecNumber>
    </recommendedName>
</protein>
<keyword evidence="4 5" id="KW-0443">Lipid metabolism</keyword>
<keyword evidence="3 5" id="KW-0442">Lipid degradation</keyword>
<dbReference type="PANTHER" id="PTHR31828">
    <property type="entry name" value="PHOSPHOLIPASE A1-IIGAMMA"/>
    <property type="match status" value="1"/>
</dbReference>
<sequence>MMGDIAKRWQELSGKSKWKDLLDPLDLDLRRYILHYGDMAEVGYVAFNSDRRSKYVGDSCYTKEELFARTGYLKANPFRYEVTKYIYGTSSIRLPECFIVNSLSREAWNKESNWLGYIAVATDEGKQLLGRRDIVVAWRGTIQLYEWANDFDFPLESAISVFPKTDPNDPNDPPRIANGWLSLYTTADPRSRFDKTSAREQVQGELKRLLELYKDEEVTITLTGHSLGAVLSILSATDFLHNEWPKTATSLQARLYCVTVFAFGSPRIGDLSFKRLVESLKQLNILRIANVPDLIPRYPVFRFSDIGEELQINTLKSEYLKRSLNLAHFHNLEAYLHGVAGTQQDHGEFKLEINRDIALVNKGLDALDDKYLVPSYWWVLENKGMVQRDDGTWILNGDVEKNVKEEDEECELP</sequence>
<reference evidence="7" key="1">
    <citation type="submission" date="2020-01" db="EMBL/GenBank/DDBJ databases">
        <authorList>
            <person name="Mishra B."/>
        </authorList>
    </citation>
    <scope>NUCLEOTIDE SEQUENCE [LARGE SCALE GENOMIC DNA]</scope>
</reference>
<evidence type="ECO:0000313" key="7">
    <source>
        <dbReference type="EMBL" id="CAA7050233.1"/>
    </source>
</evidence>
<dbReference type="Proteomes" id="UP000467841">
    <property type="component" value="Unassembled WGS sequence"/>
</dbReference>
<dbReference type="GO" id="GO:0008970">
    <property type="term" value="F:phospholipase A1 activity"/>
    <property type="evidence" value="ECO:0007669"/>
    <property type="project" value="UniProtKB-UniRule"/>
</dbReference>
<dbReference type="InterPro" id="IPR002921">
    <property type="entry name" value="Fungal_lipase-type"/>
</dbReference>
<dbReference type="GO" id="GO:0005737">
    <property type="term" value="C:cytoplasm"/>
    <property type="evidence" value="ECO:0007669"/>
    <property type="project" value="UniProtKB-ARBA"/>
</dbReference>
<dbReference type="CDD" id="cd00519">
    <property type="entry name" value="Lipase_3"/>
    <property type="match status" value="1"/>
</dbReference>
<comment type="function">
    <text evidence="5">Acylhydrolase that catalyzes the hydrolysis of phospholipids at the sn-1 position.</text>
</comment>
<name>A0A6D2KB22_9BRAS</name>
<dbReference type="InterPro" id="IPR033556">
    <property type="entry name" value="PLA"/>
</dbReference>
<feature type="domain" description="Fungal lipase-type" evidence="6">
    <location>
        <begin position="135"/>
        <end position="301"/>
    </location>
</feature>
<evidence type="ECO:0000256" key="4">
    <source>
        <dbReference type="ARBA" id="ARBA00023098"/>
    </source>
</evidence>
<dbReference type="FunFam" id="3.40.50.1820:FF:000065">
    <property type="entry name" value="Phospholipase A1-II 3"/>
    <property type="match status" value="1"/>
</dbReference>
<dbReference type="EC" id="3.1.1.-" evidence="5"/>
<dbReference type="PANTHER" id="PTHR31828:SF16">
    <property type="entry name" value="PHOSPHOLIPASE A1-IIBETA"/>
    <property type="match status" value="1"/>
</dbReference>
<evidence type="ECO:0000256" key="5">
    <source>
        <dbReference type="RuleBase" id="RU367093"/>
    </source>
</evidence>
<gene>
    <name evidence="7" type="ORF">MERR_LOCUS37468</name>
</gene>